<evidence type="ECO:0000313" key="2">
    <source>
        <dbReference type="Proteomes" id="UP000324800"/>
    </source>
</evidence>
<dbReference type="AlphaFoldDB" id="A0A5J4SGH2"/>
<accession>A0A5J4SGH2</accession>
<comment type="caution">
    <text evidence="1">The sequence shown here is derived from an EMBL/GenBank/DDBJ whole genome shotgun (WGS) entry which is preliminary data.</text>
</comment>
<proteinExistence type="predicted"/>
<organism evidence="1 2">
    <name type="scientific">Streblomastix strix</name>
    <dbReference type="NCBI Taxonomy" id="222440"/>
    <lineage>
        <taxon>Eukaryota</taxon>
        <taxon>Metamonada</taxon>
        <taxon>Preaxostyla</taxon>
        <taxon>Oxymonadida</taxon>
        <taxon>Streblomastigidae</taxon>
        <taxon>Streblomastix</taxon>
    </lineage>
</organism>
<sequence length="149" mass="16680">MPPSLLLKQKDSNLFGVITQTSFIHFLVDLQPHQNSRSGSTCPSHCHPDLLNSLTFQIPYHAFPIQISIASYLFLLVVRGFIYPDLPLPKGRLIQFDIVFVGFQVIWDSLETLQNESQLLLANSSGGQVKFILELESSKCTTLVANCMT</sequence>
<dbReference type="EMBL" id="SNRW01040264">
    <property type="protein sequence ID" value="KAA6345294.1"/>
    <property type="molecule type" value="Genomic_DNA"/>
</dbReference>
<evidence type="ECO:0000313" key="1">
    <source>
        <dbReference type="EMBL" id="KAA6345294.1"/>
    </source>
</evidence>
<gene>
    <name evidence="1" type="ORF">EZS28_052174</name>
</gene>
<dbReference type="Proteomes" id="UP000324800">
    <property type="component" value="Unassembled WGS sequence"/>
</dbReference>
<reference evidence="1 2" key="1">
    <citation type="submission" date="2019-03" db="EMBL/GenBank/DDBJ databases">
        <title>Single cell metagenomics reveals metabolic interactions within the superorganism composed of flagellate Streblomastix strix and complex community of Bacteroidetes bacteria on its surface.</title>
        <authorList>
            <person name="Treitli S.C."/>
            <person name="Kolisko M."/>
            <person name="Husnik F."/>
            <person name="Keeling P."/>
            <person name="Hampl V."/>
        </authorList>
    </citation>
    <scope>NUCLEOTIDE SEQUENCE [LARGE SCALE GENOMIC DNA]</scope>
    <source>
        <strain evidence="1">ST1C</strain>
    </source>
</reference>
<name>A0A5J4SGH2_9EUKA</name>
<protein>
    <submittedName>
        <fullName evidence="1">Uncharacterized protein</fullName>
    </submittedName>
</protein>